<dbReference type="InterPro" id="IPR046960">
    <property type="entry name" value="PPR_At4g14850-like_plant"/>
</dbReference>
<dbReference type="GO" id="GO:0003723">
    <property type="term" value="F:RNA binding"/>
    <property type="evidence" value="ECO:0007669"/>
    <property type="project" value="InterPro"/>
</dbReference>
<accession>A0A8T3BYD8</accession>
<comment type="caution">
    <text evidence="2">The sequence shown here is derived from an EMBL/GenBank/DDBJ whole genome shotgun (WGS) entry which is preliminary data.</text>
</comment>
<keyword evidence="1" id="KW-0677">Repeat</keyword>
<evidence type="ECO:0000313" key="3">
    <source>
        <dbReference type="Proteomes" id="UP000829196"/>
    </source>
</evidence>
<gene>
    <name evidence="2" type="ORF">KFK09_005153</name>
</gene>
<evidence type="ECO:0008006" key="4">
    <source>
        <dbReference type="Google" id="ProtNLM"/>
    </source>
</evidence>
<evidence type="ECO:0000256" key="1">
    <source>
        <dbReference type="ARBA" id="ARBA00022737"/>
    </source>
</evidence>
<dbReference type="SMR" id="A0A8T3BYD8"/>
<organism evidence="2 3">
    <name type="scientific">Dendrobium nobile</name>
    <name type="common">Orchid</name>
    <dbReference type="NCBI Taxonomy" id="94219"/>
    <lineage>
        <taxon>Eukaryota</taxon>
        <taxon>Viridiplantae</taxon>
        <taxon>Streptophyta</taxon>
        <taxon>Embryophyta</taxon>
        <taxon>Tracheophyta</taxon>
        <taxon>Spermatophyta</taxon>
        <taxon>Magnoliopsida</taxon>
        <taxon>Liliopsida</taxon>
        <taxon>Asparagales</taxon>
        <taxon>Orchidaceae</taxon>
        <taxon>Epidendroideae</taxon>
        <taxon>Malaxideae</taxon>
        <taxon>Dendrobiinae</taxon>
        <taxon>Dendrobium</taxon>
    </lineage>
</organism>
<proteinExistence type="predicted"/>
<dbReference type="OrthoDB" id="9990610at2759"/>
<dbReference type="EMBL" id="JAGYWB010000005">
    <property type="protein sequence ID" value="KAI0522768.1"/>
    <property type="molecule type" value="Genomic_DNA"/>
</dbReference>
<evidence type="ECO:0000313" key="2">
    <source>
        <dbReference type="EMBL" id="KAI0522768.1"/>
    </source>
</evidence>
<dbReference type="InterPro" id="IPR002885">
    <property type="entry name" value="PPR_rpt"/>
</dbReference>
<protein>
    <recommendedName>
        <fullName evidence="4">Pentatricopeptide repeat-containing protein</fullName>
    </recommendedName>
</protein>
<dbReference type="Gene3D" id="1.25.40.10">
    <property type="entry name" value="Tetratricopeptide repeat domain"/>
    <property type="match status" value="2"/>
</dbReference>
<dbReference type="PANTHER" id="PTHR47926">
    <property type="entry name" value="PENTATRICOPEPTIDE REPEAT-CONTAINING PROTEIN"/>
    <property type="match status" value="1"/>
</dbReference>
<dbReference type="NCBIfam" id="TIGR00756">
    <property type="entry name" value="PPR"/>
    <property type="match status" value="2"/>
</dbReference>
<keyword evidence="3" id="KW-1185">Reference proteome</keyword>
<dbReference type="Pfam" id="PF01535">
    <property type="entry name" value="PPR"/>
    <property type="match status" value="2"/>
</dbReference>
<dbReference type="InterPro" id="IPR011990">
    <property type="entry name" value="TPR-like_helical_dom_sf"/>
</dbReference>
<dbReference type="PANTHER" id="PTHR47926:SF457">
    <property type="entry name" value="PENTACOTRIPEPTIDE-REPEAT REGION OF PRORP DOMAIN-CONTAINING PROTEIN"/>
    <property type="match status" value="1"/>
</dbReference>
<name>A0A8T3BYD8_DENNO</name>
<reference evidence="2" key="1">
    <citation type="journal article" date="2022" name="Front. Genet.">
        <title>Chromosome-Scale Assembly of the Dendrobium nobile Genome Provides Insights Into the Molecular Mechanism of the Biosynthesis of the Medicinal Active Ingredient of Dendrobium.</title>
        <authorList>
            <person name="Xu Q."/>
            <person name="Niu S.-C."/>
            <person name="Li K.-L."/>
            <person name="Zheng P.-J."/>
            <person name="Zhang X.-J."/>
            <person name="Jia Y."/>
            <person name="Liu Y."/>
            <person name="Niu Y.-X."/>
            <person name="Yu L.-H."/>
            <person name="Chen D.-F."/>
            <person name="Zhang G.-Q."/>
        </authorList>
    </citation>
    <scope>NUCLEOTIDE SEQUENCE</scope>
    <source>
        <tissue evidence="2">Leaf</tissue>
    </source>
</reference>
<dbReference type="AlphaFoldDB" id="A0A8T3BYD8"/>
<dbReference type="GO" id="GO:0009451">
    <property type="term" value="P:RNA modification"/>
    <property type="evidence" value="ECO:0007669"/>
    <property type="project" value="InterPro"/>
</dbReference>
<sequence length="256" mass="29276">MDFFDMDTARNLLEQMPVKNTHSYIAIIAAYTHDGFTDEAEALFHLMRDICNGRNPHPNHTSIATIASAFAQSESPSRARFLQAYIGHHGTDLLDDHNIAALIDLHSKCKNIDKSYNLFCIWKQKELVCYSAMIDGCGIHRCIAKAIKLFEEIQEANSNEHPVTELFKNISLISIVGHGVDFRMDWLFAKNSYSSTHWQIEMLVKFNDSKAEHPHLEWEKPLHVLILKSAFKVFDPGICLPLYLPSNNMPRQCRAF</sequence>
<dbReference type="Proteomes" id="UP000829196">
    <property type="component" value="Unassembled WGS sequence"/>
</dbReference>